<reference evidence="1 2" key="3">
    <citation type="journal article" date="2002" name="J. Gen. Virol.">
        <title>The expansion of a hypervariable, non-hr ori-like region in the genome of Cryptophlebia leucotreta granulovirus provides in vivo evidence for the utilization of baculovirus non-hr oris during replication.</title>
        <authorList>
            <person name="Jehle J.A."/>
        </authorList>
    </citation>
    <scope>NUCLEOTIDE SEQUENCE [LARGE SCALE GENOMIC DNA]</scope>
    <source>
        <strain evidence="1">CV3</strain>
    </source>
</reference>
<dbReference type="InterPro" id="IPR009092">
    <property type="entry name" value="Telokin-like_Tlp20_baculovir"/>
</dbReference>
<dbReference type="KEGG" id="vg:1725099"/>
<dbReference type="RefSeq" id="NP_891940.1">
    <property type="nucleotide sequence ID" value="NC_005068.1"/>
</dbReference>
<protein>
    <submittedName>
        <fullName evidence="1">Tlp20</fullName>
    </submittedName>
</protein>
<evidence type="ECO:0000313" key="1">
    <source>
        <dbReference type="EMBL" id="AAQ21688.1"/>
    </source>
</evidence>
<dbReference type="InterPro" id="IPR036731">
    <property type="entry name" value="Tlp20_sf"/>
</dbReference>
<accession>Q7T5K0</accession>
<name>Q7T5K0_GVCL</name>
<dbReference type="Proteomes" id="UP000203359">
    <property type="component" value="Segment"/>
</dbReference>
<dbReference type="OrthoDB" id="28580at10239"/>
<dbReference type="GeneID" id="1725099"/>
<reference evidence="1 2" key="2">
    <citation type="journal article" date="1994" name="J. Gen. Virol.">
        <title>The granulin gene region of Cryptophlebia leucotreta granulosis virus: sequence analysis and phylogenetic considerations.</title>
        <authorList>
            <person name="Jehle J.A."/>
            <person name="Backhaus H."/>
        </authorList>
    </citation>
    <scope>NUCLEOTIDE SEQUENCE [LARGE SCALE GENOMIC DNA]</scope>
    <source>
        <strain evidence="1">CV3</strain>
    </source>
</reference>
<dbReference type="EMBL" id="AY229987">
    <property type="protein sequence ID" value="AAQ21688.1"/>
    <property type="molecule type" value="Genomic_DNA"/>
</dbReference>
<reference evidence="1 2" key="4">
    <citation type="journal article" date="2003" name="Virology">
        <title>The genome of the Cryptophlebia leucotreta granulovirus.</title>
        <authorList>
            <person name="Lange M."/>
            <person name="Jehle J.A."/>
        </authorList>
    </citation>
    <scope>NUCLEOTIDE SEQUENCE [LARGE SCALE GENOMIC DNA]</scope>
    <source>
        <strain evidence="1">CV3</strain>
    </source>
</reference>
<dbReference type="Pfam" id="PF06088">
    <property type="entry name" value="TLP-20"/>
    <property type="match status" value="1"/>
</dbReference>
<dbReference type="SUPFAM" id="SSF51289">
    <property type="entry name" value="Tlp20, baculovirus telokin-like protein"/>
    <property type="match status" value="1"/>
</dbReference>
<organismHost>
    <name type="scientific">Tortricidae</name>
    <dbReference type="NCBI Taxonomy" id="7139"/>
</organismHost>
<evidence type="ECO:0000313" key="2">
    <source>
        <dbReference type="Proteomes" id="UP000203359"/>
    </source>
</evidence>
<reference evidence="1 2" key="1">
    <citation type="journal article" date="1994" name="J. Gen. Virol.">
        <title>Genome organization of the DNA-binding protein gene region of Cryptophlebia leucotreta granulosis virus is closely related to that of nuclear polyhedrosis viruses.</title>
        <authorList>
            <person name="Jehle J.A."/>
            <person name="Backhaus H."/>
        </authorList>
    </citation>
    <scope>NUCLEOTIDE SEQUENCE [LARGE SCALE GENOMIC DNA]</scope>
    <source>
        <strain evidence="1">CV3</strain>
    </source>
</reference>
<dbReference type="Gene3D" id="2.70.40.20">
    <property type="entry name" value="Baculovirus telokin-like protein 20"/>
    <property type="match status" value="1"/>
</dbReference>
<proteinExistence type="predicted"/>
<sequence length="162" mass="18578">MVDADNILVYYERDNDICIFKAKNEYRLEKLGIPAYKNKYIDYTEGDEFSDVTNSSSNDYLILLNSCPNGLVGLLIALKNNIIISKNQVLFSKKLNSKNEVIEQETKVDDVIPKTTFDEFSNLPKTTFEEFSNFNNSDLTPVAGSSKTSLFDKYYVEPRRKL</sequence>
<organism evidence="1 2">
    <name type="scientific">Cryptophlebia leucotreta granulosis virus</name>
    <name type="common">ClGV</name>
    <name type="synonym">Cryptophlebia leucotreta granulovirus</name>
    <dbReference type="NCBI Taxonomy" id="35254"/>
    <lineage>
        <taxon>Viruses</taxon>
        <taxon>Viruses incertae sedis</taxon>
        <taxon>Naldaviricetes</taxon>
        <taxon>Lefavirales</taxon>
        <taxon>Baculoviridae</taxon>
        <taxon>Betabaculovirus</taxon>
        <taxon>Betabaculovirus cryleucotretae</taxon>
    </lineage>
</organism>
<keyword evidence="2" id="KW-1185">Reference proteome</keyword>